<feature type="transmembrane region" description="Helical" evidence="1">
    <location>
        <begin position="149"/>
        <end position="172"/>
    </location>
</feature>
<dbReference type="KEGG" id="tig:THII_0122"/>
<organism evidence="3 4">
    <name type="scientific">Thioploca ingrica</name>
    <dbReference type="NCBI Taxonomy" id="40754"/>
    <lineage>
        <taxon>Bacteria</taxon>
        <taxon>Pseudomonadati</taxon>
        <taxon>Pseudomonadota</taxon>
        <taxon>Gammaproteobacteria</taxon>
        <taxon>Thiotrichales</taxon>
        <taxon>Thiotrichaceae</taxon>
        <taxon>Thioploca</taxon>
    </lineage>
</organism>
<keyword evidence="1" id="KW-0812">Transmembrane</keyword>
<feature type="transmembrane region" description="Helical" evidence="1">
    <location>
        <begin position="311"/>
        <end position="337"/>
    </location>
</feature>
<dbReference type="EMBL" id="AP014633">
    <property type="protein sequence ID" value="BAP54419.1"/>
    <property type="molecule type" value="Genomic_DNA"/>
</dbReference>
<proteinExistence type="predicted"/>
<feature type="transmembrane region" description="Helical" evidence="1">
    <location>
        <begin position="124"/>
        <end position="142"/>
    </location>
</feature>
<dbReference type="InterPro" id="IPR052529">
    <property type="entry name" value="Bact_Transport_Assoc"/>
</dbReference>
<dbReference type="AlphaFoldDB" id="A0A090ACI1"/>
<feature type="transmembrane region" description="Helical" evidence="1">
    <location>
        <begin position="275"/>
        <end position="299"/>
    </location>
</feature>
<sequence>MFPSFFHLSLSPTTTTERIQVIDITRGFSLLGILIVNMYSFSHPLEESLFAFDPKMSVLDQITTWGILFLAEGKFYPIFAILFGLGLTLQIHRLTIKGQSFILFYCRRLILLLGMGLFHAYFIWVGDILTLYAVLGFLLIFYRKAQPKTLLIWVGVWLAISLFIYLFLIFSFRNDSIQVEKPVIDEQELINAEKAQVNSDIPIIESAANEQPTLEPIYQIYAQGSFAEITAQRADEIRSMVIWVDTIGAPEILTFFLLGMYFGRRQLFQKLDDNLAFLHQLFWWGLGLGITGNFIYATWSITLEQDEPFPLALVVLIAQLVGSIASSLCYIAAIILLNRQPHWQPFLRWLSPVGQMALTNYLTQSLICTSIFYGYGFGLFGQLGITAGVVLAGLIYFIQVIFSAWWMQRFYFGPMEWLWRSGVYMRWQPFYRH</sequence>
<feature type="transmembrane region" description="Helical" evidence="1">
    <location>
        <begin position="358"/>
        <end position="377"/>
    </location>
</feature>
<evidence type="ECO:0000259" key="2">
    <source>
        <dbReference type="Pfam" id="PF04235"/>
    </source>
</evidence>
<feature type="transmembrane region" description="Helical" evidence="1">
    <location>
        <begin position="383"/>
        <end position="406"/>
    </location>
</feature>
<accession>A0A090ACI1</accession>
<feature type="transmembrane region" description="Helical" evidence="1">
    <location>
        <begin position="240"/>
        <end position="263"/>
    </location>
</feature>
<name>A0A090ACI1_9GAMM</name>
<keyword evidence="4" id="KW-1185">Reference proteome</keyword>
<evidence type="ECO:0000256" key="1">
    <source>
        <dbReference type="SAM" id="Phobius"/>
    </source>
</evidence>
<dbReference type="Pfam" id="PF04235">
    <property type="entry name" value="DUF418"/>
    <property type="match status" value="1"/>
</dbReference>
<keyword evidence="1" id="KW-0472">Membrane</keyword>
<dbReference type="Proteomes" id="UP000031623">
    <property type="component" value="Chromosome"/>
</dbReference>
<evidence type="ECO:0000313" key="4">
    <source>
        <dbReference type="Proteomes" id="UP000031623"/>
    </source>
</evidence>
<keyword evidence="1" id="KW-1133">Transmembrane helix</keyword>
<feature type="transmembrane region" description="Helical" evidence="1">
    <location>
        <begin position="62"/>
        <end position="89"/>
    </location>
</feature>
<protein>
    <recommendedName>
        <fullName evidence="2">DUF418 domain-containing protein</fullName>
    </recommendedName>
</protein>
<feature type="domain" description="DUF418" evidence="2">
    <location>
        <begin position="262"/>
        <end position="425"/>
    </location>
</feature>
<dbReference type="InterPro" id="IPR007349">
    <property type="entry name" value="DUF418"/>
</dbReference>
<dbReference type="PANTHER" id="PTHR30590">
    <property type="entry name" value="INNER MEMBRANE PROTEIN"/>
    <property type="match status" value="1"/>
</dbReference>
<dbReference type="OrthoDB" id="9807744at2"/>
<gene>
    <name evidence="3" type="ORF">THII_0122</name>
</gene>
<evidence type="ECO:0000313" key="3">
    <source>
        <dbReference type="EMBL" id="BAP54419.1"/>
    </source>
</evidence>
<reference evidence="3 4" key="1">
    <citation type="journal article" date="2014" name="ISME J.">
        <title>Ecophysiology of Thioploca ingrica as revealed by the complete genome sequence supplemented with proteomic evidence.</title>
        <authorList>
            <person name="Kojima H."/>
            <person name="Ogura Y."/>
            <person name="Yamamoto N."/>
            <person name="Togashi T."/>
            <person name="Mori H."/>
            <person name="Watanabe T."/>
            <person name="Nemoto F."/>
            <person name="Kurokawa K."/>
            <person name="Hayashi T."/>
            <person name="Fukui M."/>
        </authorList>
    </citation>
    <scope>NUCLEOTIDE SEQUENCE [LARGE SCALE GENOMIC DNA]</scope>
</reference>
<dbReference type="PANTHER" id="PTHR30590:SF2">
    <property type="entry name" value="INNER MEMBRANE PROTEIN"/>
    <property type="match status" value="1"/>
</dbReference>
<dbReference type="HOGENOM" id="CLU_039610_0_0_6"/>